<accession>A0ABT1WHN8</accession>
<feature type="chain" id="PRO_5047450755" evidence="1">
    <location>
        <begin position="24"/>
        <end position="280"/>
    </location>
</feature>
<dbReference type="Proteomes" id="UP001204142">
    <property type="component" value="Unassembled WGS sequence"/>
</dbReference>
<dbReference type="RefSeq" id="WP_256764819.1">
    <property type="nucleotide sequence ID" value="NZ_JANIGO010000003.1"/>
</dbReference>
<dbReference type="PROSITE" id="PS51257">
    <property type="entry name" value="PROKAR_LIPOPROTEIN"/>
    <property type="match status" value="1"/>
</dbReference>
<keyword evidence="3" id="KW-1185">Reference proteome</keyword>
<evidence type="ECO:0000313" key="2">
    <source>
        <dbReference type="EMBL" id="MCQ8897031.1"/>
    </source>
</evidence>
<gene>
    <name evidence="2" type="ORF">NQT62_11360</name>
</gene>
<keyword evidence="1" id="KW-0732">Signal</keyword>
<sequence>MQTLRYVGPYLVLMLGACSSVNAPLHPADETATALATERQAACAQLDVHPATTSIQLLNTEPAPVYGLPDDSPLKGWQHLTFFPFKLPTRFGLQQCASNGQRFLTVDAKSSASSLVYAMNKPVTNNSRLRWKWWVAEGNPKAQTRDRALEDSPVRVVLTFDGNRSNLSEADQAFLQRLEAFTRRPAPFATLMYSVAAGVEPMEIVTSQHTQTVRIKALQVRGEPQGEGQWWTFDRNIREDYIKAFGEAPGQLLNVAIMGDADNTQGSSRAYVADLQWVGD</sequence>
<reference evidence="2 3" key="1">
    <citation type="submission" date="2022-07" db="EMBL/GenBank/DDBJ databases">
        <authorList>
            <person name="Xamxidin M."/>
            <person name="Wu M."/>
        </authorList>
    </citation>
    <scope>NUCLEOTIDE SEQUENCE [LARGE SCALE GENOMIC DNA]</scope>
    <source>
        <strain evidence="2 3">NBRC 111650</strain>
    </source>
</reference>
<evidence type="ECO:0000313" key="3">
    <source>
        <dbReference type="Proteomes" id="UP001204142"/>
    </source>
</evidence>
<evidence type="ECO:0000256" key="1">
    <source>
        <dbReference type="SAM" id="SignalP"/>
    </source>
</evidence>
<proteinExistence type="predicted"/>
<dbReference type="InterPro" id="IPR021409">
    <property type="entry name" value="DUF3047"/>
</dbReference>
<feature type="signal peptide" evidence="1">
    <location>
        <begin position="1"/>
        <end position="23"/>
    </location>
</feature>
<protein>
    <submittedName>
        <fullName evidence="2">DUF3047 domain-containing protein</fullName>
    </submittedName>
</protein>
<dbReference type="Pfam" id="PF11249">
    <property type="entry name" value="DUF3047"/>
    <property type="match status" value="1"/>
</dbReference>
<dbReference type="EMBL" id="JANIGO010000003">
    <property type="protein sequence ID" value="MCQ8897031.1"/>
    <property type="molecule type" value="Genomic_DNA"/>
</dbReference>
<comment type="caution">
    <text evidence="2">The sequence shown here is derived from an EMBL/GenBank/DDBJ whole genome shotgun (WGS) entry which is preliminary data.</text>
</comment>
<name>A0ABT1WHN8_9BURK</name>
<organism evidence="2 3">
    <name type="scientific">Limnobacter humi</name>
    <dbReference type="NCBI Taxonomy" id="1778671"/>
    <lineage>
        <taxon>Bacteria</taxon>
        <taxon>Pseudomonadati</taxon>
        <taxon>Pseudomonadota</taxon>
        <taxon>Betaproteobacteria</taxon>
        <taxon>Burkholderiales</taxon>
        <taxon>Burkholderiaceae</taxon>
        <taxon>Limnobacter</taxon>
    </lineage>
</organism>